<dbReference type="InterPro" id="IPR051464">
    <property type="entry name" value="Peptidase_M42_aminopept"/>
</dbReference>
<dbReference type="EMBL" id="CP069362">
    <property type="protein sequence ID" value="WGS65448.1"/>
    <property type="molecule type" value="Genomic_DNA"/>
</dbReference>
<dbReference type="Gene3D" id="3.40.630.10">
    <property type="entry name" value="Zn peptidases"/>
    <property type="match status" value="1"/>
</dbReference>
<evidence type="ECO:0000256" key="5">
    <source>
        <dbReference type="ARBA" id="ARBA00022801"/>
    </source>
</evidence>
<keyword evidence="2" id="KW-0031">Aminopeptidase</keyword>
<evidence type="ECO:0000313" key="7">
    <source>
        <dbReference type="EMBL" id="WGS65448.1"/>
    </source>
</evidence>
<name>A0ABY8PS42_9BACT</name>
<dbReference type="RefSeq" id="WP_280999884.1">
    <property type="nucleotide sequence ID" value="NZ_CP069362.1"/>
</dbReference>
<dbReference type="Pfam" id="PF05343">
    <property type="entry name" value="Peptidase_M42"/>
    <property type="match status" value="1"/>
</dbReference>
<accession>A0ABY8PS42</accession>
<sequence>MESKEILKLLSDAVGVSMYENEVKGKIIELAKKISKNIEILEVGKGSLGIKYGNGMKKIGLFAHMDEIGLVISKIVDEQFAMIHTIGGVDPRTLIAKRVKFFTQKGVKLGLVGMLAPHLQKQEHRNTAPDFDNLYVDFSIDGGTEDIEIGDIGVVDVKADELNGKITGKAIDDRAGCAVLLKTLEYLEKFKLEDKTVYFLFNQGEEIGLKGAKRTSFEIHPEVGIILDVTFGSDTPGHFEKIEMGKGPAIALGPTMNNEVTEKIIETAKKYNINYQLEPLPIRSGTEADIVQIVKEGIKTIGISIPILNMHSSVEVVDPSDIDKSAMLIAHFIADYGKEGEVNE</sequence>
<protein>
    <submittedName>
        <fullName evidence="7">M20/M25/M40 family metallo-hydrolase</fullName>
    </submittedName>
</protein>
<keyword evidence="3" id="KW-0645">Protease</keyword>
<dbReference type="Gene3D" id="2.40.30.40">
    <property type="entry name" value="Peptidase M42, domain 2"/>
    <property type="match status" value="1"/>
</dbReference>
<dbReference type="SUPFAM" id="SSF53187">
    <property type="entry name" value="Zn-dependent exopeptidases"/>
    <property type="match status" value="1"/>
</dbReference>
<dbReference type="Proteomes" id="UP001232493">
    <property type="component" value="Chromosome"/>
</dbReference>
<evidence type="ECO:0000256" key="6">
    <source>
        <dbReference type="PIRNR" id="PIRNR001123"/>
    </source>
</evidence>
<keyword evidence="4" id="KW-0479">Metal-binding</keyword>
<organism evidence="7 8">
    <name type="scientific">Marinitoga aeolica</name>
    <dbReference type="NCBI Taxonomy" id="2809031"/>
    <lineage>
        <taxon>Bacteria</taxon>
        <taxon>Thermotogati</taxon>
        <taxon>Thermotogota</taxon>
        <taxon>Thermotogae</taxon>
        <taxon>Petrotogales</taxon>
        <taxon>Petrotogaceae</taxon>
        <taxon>Marinitoga</taxon>
    </lineage>
</organism>
<dbReference type="PANTHER" id="PTHR32481:SF6">
    <property type="entry name" value="ENDOGLUCANASE"/>
    <property type="match status" value="1"/>
</dbReference>
<evidence type="ECO:0000256" key="2">
    <source>
        <dbReference type="ARBA" id="ARBA00022438"/>
    </source>
</evidence>
<proteinExistence type="inferred from homology"/>
<dbReference type="PANTHER" id="PTHR32481">
    <property type="entry name" value="AMINOPEPTIDASE"/>
    <property type="match status" value="1"/>
</dbReference>
<reference evidence="7 8" key="1">
    <citation type="submission" date="2021-02" db="EMBL/GenBank/DDBJ databases">
        <title>Characterization of Marinitoga sp. nov. str. BP5-C20A.</title>
        <authorList>
            <person name="Erauso G."/>
            <person name="Postec A."/>
        </authorList>
    </citation>
    <scope>NUCLEOTIDE SEQUENCE [LARGE SCALE GENOMIC DNA]</scope>
    <source>
        <strain evidence="7 8">BP5-C20A</strain>
    </source>
</reference>
<keyword evidence="8" id="KW-1185">Reference proteome</keyword>
<dbReference type="InterPro" id="IPR023367">
    <property type="entry name" value="Peptidase_M42_dom2"/>
</dbReference>
<comment type="similarity">
    <text evidence="1 6">Belongs to the peptidase M42 family.</text>
</comment>
<gene>
    <name evidence="7" type="ORF">JRV97_02505</name>
</gene>
<evidence type="ECO:0000256" key="3">
    <source>
        <dbReference type="ARBA" id="ARBA00022670"/>
    </source>
</evidence>
<dbReference type="PIRSF" id="PIRSF001123">
    <property type="entry name" value="PepA_GA"/>
    <property type="match status" value="1"/>
</dbReference>
<evidence type="ECO:0000256" key="1">
    <source>
        <dbReference type="ARBA" id="ARBA00006272"/>
    </source>
</evidence>
<evidence type="ECO:0000256" key="4">
    <source>
        <dbReference type="ARBA" id="ARBA00022723"/>
    </source>
</evidence>
<dbReference type="InterPro" id="IPR008007">
    <property type="entry name" value="Peptidase_M42"/>
</dbReference>
<keyword evidence="5" id="KW-0378">Hydrolase</keyword>
<dbReference type="SUPFAM" id="SSF101821">
    <property type="entry name" value="Aminopeptidase/glucanase lid domain"/>
    <property type="match status" value="1"/>
</dbReference>
<evidence type="ECO:0000313" key="8">
    <source>
        <dbReference type="Proteomes" id="UP001232493"/>
    </source>
</evidence>